<feature type="signal peptide" evidence="1">
    <location>
        <begin position="1"/>
        <end position="20"/>
    </location>
</feature>
<evidence type="ECO:0000256" key="1">
    <source>
        <dbReference type="SAM" id="SignalP"/>
    </source>
</evidence>
<protein>
    <recommendedName>
        <fullName evidence="4">YD repeat-containing protein</fullName>
    </recommendedName>
</protein>
<accession>A0A3L9Z666</accession>
<feature type="chain" id="PRO_5018138082" description="YD repeat-containing protein" evidence="1">
    <location>
        <begin position="21"/>
        <end position="316"/>
    </location>
</feature>
<evidence type="ECO:0000313" key="3">
    <source>
        <dbReference type="Proteomes" id="UP000271339"/>
    </source>
</evidence>
<dbReference type="RefSeq" id="WP_121905907.1">
    <property type="nucleotide sequence ID" value="NZ_REFC01000011.1"/>
</dbReference>
<comment type="caution">
    <text evidence="2">The sequence shown here is derived from an EMBL/GenBank/DDBJ whole genome shotgun (WGS) entry which is preliminary data.</text>
</comment>
<proteinExistence type="predicted"/>
<gene>
    <name evidence="2" type="ORF">BXY75_0292</name>
</gene>
<keyword evidence="1" id="KW-0732">Signal</keyword>
<evidence type="ECO:0000313" key="2">
    <source>
        <dbReference type="EMBL" id="RMA65878.1"/>
    </source>
</evidence>
<dbReference type="AlphaFoldDB" id="A0A3L9Z666"/>
<evidence type="ECO:0008006" key="4">
    <source>
        <dbReference type="Google" id="ProtNLM"/>
    </source>
</evidence>
<sequence length="316" mass="37085">MKKIYLLFILSIIFSSCSKSDEAGIPLESQMDEELIDDPTVIAQYHTVNYNGDIASKYYFDREGRIYKTHKLSEDTTLNYEFDDTNKLVSIDTKDVDENILSSITISYDSYNRIISIDDRTFEYNEVENYYTEAEYLNYDHDIFGDIEWVQNLYYRFTFQNNTNPIPQYCVYYEEITTNTTTGEVTIYGYCDSDSSLHIYYSNENVSSVGNESSSNYEYDDLINPLFSSENNLTYVLGFLSSSNSYQYNTLYKTISKNKRVAQRYENEDPETAEFLYNYNSFNLPFEMIAQQYYVGQLEYEGLAAKYYYQGDVIPD</sequence>
<name>A0A3L9Z666_9FLAO</name>
<dbReference type="EMBL" id="REFC01000011">
    <property type="protein sequence ID" value="RMA65878.1"/>
    <property type="molecule type" value="Genomic_DNA"/>
</dbReference>
<organism evidence="2 3">
    <name type="scientific">Ulvibacter antarcticus</name>
    <dbReference type="NCBI Taxonomy" id="442714"/>
    <lineage>
        <taxon>Bacteria</taxon>
        <taxon>Pseudomonadati</taxon>
        <taxon>Bacteroidota</taxon>
        <taxon>Flavobacteriia</taxon>
        <taxon>Flavobacteriales</taxon>
        <taxon>Flavobacteriaceae</taxon>
        <taxon>Ulvibacter</taxon>
    </lineage>
</organism>
<dbReference type="PROSITE" id="PS51257">
    <property type="entry name" value="PROKAR_LIPOPROTEIN"/>
    <property type="match status" value="1"/>
</dbReference>
<keyword evidence="3" id="KW-1185">Reference proteome</keyword>
<reference evidence="2 3" key="1">
    <citation type="submission" date="2018-10" db="EMBL/GenBank/DDBJ databases">
        <title>Genomic Encyclopedia of Archaeal and Bacterial Type Strains, Phase II (KMG-II): from individual species to whole genera.</title>
        <authorList>
            <person name="Goeker M."/>
        </authorList>
    </citation>
    <scope>NUCLEOTIDE SEQUENCE [LARGE SCALE GENOMIC DNA]</scope>
    <source>
        <strain evidence="2 3">DSM 23424</strain>
    </source>
</reference>
<dbReference type="Proteomes" id="UP000271339">
    <property type="component" value="Unassembled WGS sequence"/>
</dbReference>